<dbReference type="Proteomes" id="UP000198940">
    <property type="component" value="Unassembled WGS sequence"/>
</dbReference>
<protein>
    <submittedName>
        <fullName evidence="1">Uncharacterized protein</fullName>
    </submittedName>
</protein>
<dbReference type="RefSeq" id="WP_218145064.1">
    <property type="nucleotide sequence ID" value="NZ_FOKU01000004.1"/>
</dbReference>
<keyword evidence="2" id="KW-1185">Reference proteome</keyword>
<name>A0A1I1FJ32_9FLAO</name>
<accession>A0A1I1FJ32</accession>
<comment type="caution">
    <text evidence="1">The sequence shown here is derived from an EMBL/GenBank/DDBJ whole genome shotgun (WGS) entry which is preliminary data.</text>
</comment>
<reference evidence="1 2" key="1">
    <citation type="submission" date="2016-10" db="EMBL/GenBank/DDBJ databases">
        <authorList>
            <person name="Varghese N."/>
            <person name="Submissions S."/>
        </authorList>
    </citation>
    <scope>NUCLEOTIDE SEQUENCE [LARGE SCALE GENOMIC DNA]</scope>
    <source>
        <strain evidence="1 2">DSM 26351</strain>
    </source>
</reference>
<gene>
    <name evidence="1" type="ORF">SAMN04487891_104239</name>
</gene>
<evidence type="ECO:0000313" key="2">
    <source>
        <dbReference type="Proteomes" id="UP000198940"/>
    </source>
</evidence>
<evidence type="ECO:0000313" key="1">
    <source>
        <dbReference type="EMBL" id="SFB99427.1"/>
    </source>
</evidence>
<sequence length="100" mass="11625">MQPAKKVEKQEFNASQRISTLFLELLERQFPIEDARQRVHFRSASYFANQLSIHVNHLSRAIKETTQKTTSQIIADRLLQEAKILLRQTECIQMLLSIAS</sequence>
<dbReference type="EMBL" id="FOKU01000004">
    <property type="protein sequence ID" value="SFB99427.1"/>
    <property type="molecule type" value="Genomic_DNA"/>
</dbReference>
<proteinExistence type="predicted"/>
<organism evidence="1 2">
    <name type="scientific">Flagellimonas taeanensis</name>
    <dbReference type="NCBI Taxonomy" id="1005926"/>
    <lineage>
        <taxon>Bacteria</taxon>
        <taxon>Pseudomonadati</taxon>
        <taxon>Bacteroidota</taxon>
        <taxon>Flavobacteriia</taxon>
        <taxon>Flavobacteriales</taxon>
        <taxon>Flavobacteriaceae</taxon>
        <taxon>Flagellimonas</taxon>
    </lineage>
</organism>
<dbReference type="Gene3D" id="1.10.10.60">
    <property type="entry name" value="Homeodomain-like"/>
    <property type="match status" value="1"/>
</dbReference>